<dbReference type="STRING" id="1314781.A0A165KKR4"/>
<organism evidence="2 3">
    <name type="scientific">Exidia glandulosa HHB12029</name>
    <dbReference type="NCBI Taxonomy" id="1314781"/>
    <lineage>
        <taxon>Eukaryota</taxon>
        <taxon>Fungi</taxon>
        <taxon>Dikarya</taxon>
        <taxon>Basidiomycota</taxon>
        <taxon>Agaricomycotina</taxon>
        <taxon>Agaricomycetes</taxon>
        <taxon>Auriculariales</taxon>
        <taxon>Exidiaceae</taxon>
        <taxon>Exidia</taxon>
    </lineage>
</organism>
<dbReference type="SUPFAM" id="SSF52266">
    <property type="entry name" value="SGNH hydrolase"/>
    <property type="match status" value="1"/>
</dbReference>
<dbReference type="InParanoid" id="A0A165KKR4"/>
<sequence length="257" mass="28640">MASVDNIILFGDSITEVSWQAGGLGFLLADAYRRKLDVLNRGFGGYNTEWALPIFEQVIPKKDEQAHLPTTRLVVIWFGANDAALPGSPQHVPLERYKANLATMVSMLRDPSSEWYHAPERTKILLVTPPPIEEKAIAHVLATVFNPPQPLDRQFDNTKLYAEAVKAVGAEHDVPVIDMWSAIWDAAGQNVEALGQFLPDGLHLNAAGYKHAFDLIVDAIAKNWPELKHSDVKQVYPHWSNIDKANPRLSLRAQKLP</sequence>
<accession>A0A165KKR4</accession>
<dbReference type="Proteomes" id="UP000077266">
    <property type="component" value="Unassembled WGS sequence"/>
</dbReference>
<dbReference type="Pfam" id="PF13472">
    <property type="entry name" value="Lipase_GDSL_2"/>
    <property type="match status" value="1"/>
</dbReference>
<dbReference type="InterPro" id="IPR036514">
    <property type="entry name" value="SGNH_hydro_sf"/>
</dbReference>
<evidence type="ECO:0000313" key="3">
    <source>
        <dbReference type="Proteomes" id="UP000077266"/>
    </source>
</evidence>
<keyword evidence="3" id="KW-1185">Reference proteome</keyword>
<dbReference type="EMBL" id="KV425942">
    <property type="protein sequence ID" value="KZV96498.1"/>
    <property type="molecule type" value="Genomic_DNA"/>
</dbReference>
<dbReference type="CDD" id="cd01838">
    <property type="entry name" value="Isoamyl_acetate_hydrolase_like"/>
    <property type="match status" value="1"/>
</dbReference>
<reference evidence="2 3" key="1">
    <citation type="journal article" date="2016" name="Mol. Biol. Evol.">
        <title>Comparative Genomics of Early-Diverging Mushroom-Forming Fungi Provides Insights into the Origins of Lignocellulose Decay Capabilities.</title>
        <authorList>
            <person name="Nagy L.G."/>
            <person name="Riley R."/>
            <person name="Tritt A."/>
            <person name="Adam C."/>
            <person name="Daum C."/>
            <person name="Floudas D."/>
            <person name="Sun H."/>
            <person name="Yadav J.S."/>
            <person name="Pangilinan J."/>
            <person name="Larsson K.H."/>
            <person name="Matsuura K."/>
            <person name="Barry K."/>
            <person name="Labutti K."/>
            <person name="Kuo R."/>
            <person name="Ohm R.A."/>
            <person name="Bhattacharya S.S."/>
            <person name="Shirouzu T."/>
            <person name="Yoshinaga Y."/>
            <person name="Martin F.M."/>
            <person name="Grigoriev I.V."/>
            <person name="Hibbett D.S."/>
        </authorList>
    </citation>
    <scope>NUCLEOTIDE SEQUENCE [LARGE SCALE GENOMIC DNA]</scope>
    <source>
        <strain evidence="2 3">HHB12029</strain>
    </source>
</reference>
<dbReference type="InterPro" id="IPR045136">
    <property type="entry name" value="Iah1-like"/>
</dbReference>
<dbReference type="PANTHER" id="PTHR14209">
    <property type="entry name" value="ISOAMYL ACETATE-HYDROLYZING ESTERASE 1"/>
    <property type="match status" value="1"/>
</dbReference>
<feature type="domain" description="SGNH hydrolase-type esterase" evidence="1">
    <location>
        <begin position="9"/>
        <end position="210"/>
    </location>
</feature>
<proteinExistence type="predicted"/>
<dbReference type="Gene3D" id="3.40.50.1110">
    <property type="entry name" value="SGNH hydrolase"/>
    <property type="match status" value="1"/>
</dbReference>
<keyword evidence="2" id="KW-0378">Hydrolase</keyword>
<evidence type="ECO:0000313" key="2">
    <source>
        <dbReference type="EMBL" id="KZV96498.1"/>
    </source>
</evidence>
<dbReference type="PANTHER" id="PTHR14209:SF19">
    <property type="entry name" value="ISOAMYL ACETATE-HYDROLYZING ESTERASE 1 HOMOLOG"/>
    <property type="match status" value="1"/>
</dbReference>
<dbReference type="InterPro" id="IPR013830">
    <property type="entry name" value="SGNH_hydro"/>
</dbReference>
<protein>
    <submittedName>
        <fullName evidence="2">SGNH hydrolase</fullName>
    </submittedName>
</protein>
<dbReference type="OrthoDB" id="671439at2759"/>
<dbReference type="GO" id="GO:0016787">
    <property type="term" value="F:hydrolase activity"/>
    <property type="evidence" value="ECO:0007669"/>
    <property type="project" value="UniProtKB-KW"/>
</dbReference>
<dbReference type="FunCoup" id="A0A165KKR4">
    <property type="interactions" value="118"/>
</dbReference>
<dbReference type="AlphaFoldDB" id="A0A165KKR4"/>
<gene>
    <name evidence="2" type="ORF">EXIGLDRAFT_733166</name>
</gene>
<evidence type="ECO:0000259" key="1">
    <source>
        <dbReference type="Pfam" id="PF13472"/>
    </source>
</evidence>
<name>A0A165KKR4_EXIGL</name>